<feature type="compositionally biased region" description="Basic and acidic residues" evidence="1">
    <location>
        <begin position="290"/>
        <end position="306"/>
    </location>
</feature>
<name>A0A2G9TYP6_TELCI</name>
<evidence type="ECO:0000313" key="2">
    <source>
        <dbReference type="EMBL" id="PIO63151.1"/>
    </source>
</evidence>
<feature type="region of interest" description="Disordered" evidence="1">
    <location>
        <begin position="272"/>
        <end position="309"/>
    </location>
</feature>
<proteinExistence type="predicted"/>
<dbReference type="AlphaFoldDB" id="A0A2G9TYP6"/>
<feature type="region of interest" description="Disordered" evidence="1">
    <location>
        <begin position="1"/>
        <end position="21"/>
    </location>
</feature>
<accession>A0A2G9TYP6</accession>
<protein>
    <submittedName>
        <fullName evidence="2">Uncharacterized protein</fullName>
    </submittedName>
</protein>
<organism evidence="2 3">
    <name type="scientific">Teladorsagia circumcincta</name>
    <name type="common">Brown stomach worm</name>
    <name type="synonym">Ostertagia circumcincta</name>
    <dbReference type="NCBI Taxonomy" id="45464"/>
    <lineage>
        <taxon>Eukaryota</taxon>
        <taxon>Metazoa</taxon>
        <taxon>Ecdysozoa</taxon>
        <taxon>Nematoda</taxon>
        <taxon>Chromadorea</taxon>
        <taxon>Rhabditida</taxon>
        <taxon>Rhabditina</taxon>
        <taxon>Rhabditomorpha</taxon>
        <taxon>Strongyloidea</taxon>
        <taxon>Trichostrongylidae</taxon>
        <taxon>Teladorsagia</taxon>
    </lineage>
</organism>
<reference evidence="2 3" key="1">
    <citation type="submission" date="2015-09" db="EMBL/GenBank/DDBJ databases">
        <title>Draft genome of the parasitic nematode Teladorsagia circumcincta isolate WARC Sus (inbred).</title>
        <authorList>
            <person name="Mitreva M."/>
        </authorList>
    </citation>
    <scope>NUCLEOTIDE SEQUENCE [LARGE SCALE GENOMIC DNA]</scope>
    <source>
        <strain evidence="2 3">S</strain>
    </source>
</reference>
<evidence type="ECO:0000256" key="1">
    <source>
        <dbReference type="SAM" id="MobiDB-lite"/>
    </source>
</evidence>
<feature type="compositionally biased region" description="Polar residues" evidence="1">
    <location>
        <begin position="193"/>
        <end position="216"/>
    </location>
</feature>
<evidence type="ECO:0000313" key="3">
    <source>
        <dbReference type="Proteomes" id="UP000230423"/>
    </source>
</evidence>
<gene>
    <name evidence="2" type="ORF">TELCIR_15265</name>
</gene>
<sequence>MSLRLDAAGQGQERGGQDQPIRTAMNFEVQGKRSRGVSKKRWRDAVKKDLNQLYVRALEFSFRCYYNRTKQVAMPPPLNYTDAFLKLTNPIQLPDIRPPQFPTLFPPLPTLPSPDLYLTSSPSFTQTPPVQLSKVTGLPPLPPPFPTLLPITPSITPSVVQLGPNPVAPTEQTVLVPDSIVSPDDPFAKLSRPLSTSTQAPHSPNSPDYTTKQGSQPFPPPANPSTFMPPSVSLGVLTTTKPHIRGRVTTTFRPSIRGTTYSGKITHIHVIAGQSNPDGDGPIASSSGHETSESNHGEQGHGEDTSVPKLDQYSTENTVDLLTTKQAVLTTAPSSEGYPSGMIPLPDLQGTVNPKFRTTSPPRISQVDNDYTDHSVTSNGINSLGVTDSNAATLAPLLPNPGLAESAESGVGYSTTTTSTTTITLMNSCLMDLIKLRKIDMHHANVNVQQESCL</sequence>
<dbReference type="OrthoDB" id="6514358at2759"/>
<keyword evidence="3" id="KW-1185">Reference proteome</keyword>
<feature type="region of interest" description="Disordered" evidence="1">
    <location>
        <begin position="177"/>
        <end position="240"/>
    </location>
</feature>
<dbReference type="EMBL" id="KZ351234">
    <property type="protein sequence ID" value="PIO63151.1"/>
    <property type="molecule type" value="Genomic_DNA"/>
</dbReference>
<dbReference type="Proteomes" id="UP000230423">
    <property type="component" value="Unassembled WGS sequence"/>
</dbReference>